<dbReference type="Gene3D" id="3.40.50.1170">
    <property type="entry name" value="L-asparaginase, N-terminal domain"/>
    <property type="match status" value="1"/>
</dbReference>
<gene>
    <name evidence="5 12" type="primary">gatD</name>
    <name evidence="12" type="ORF">KIY12_09525</name>
</gene>
<dbReference type="Gene3D" id="2.30.30.520">
    <property type="match status" value="1"/>
</dbReference>
<dbReference type="PANTHER" id="PTHR11707">
    <property type="entry name" value="L-ASPARAGINASE"/>
    <property type="match status" value="1"/>
</dbReference>
<organism evidence="12 13">
    <name type="scientific">Candidatus Sysuiplasma superficiale</name>
    <dbReference type="NCBI Taxonomy" id="2823368"/>
    <lineage>
        <taxon>Archaea</taxon>
        <taxon>Methanobacteriati</taxon>
        <taxon>Thermoplasmatota</taxon>
        <taxon>Thermoplasmata</taxon>
        <taxon>Candidatus Sysuiplasmatales</taxon>
        <taxon>Candidatus Sysuiplasmataceae</taxon>
        <taxon>Candidatus Sysuiplasma</taxon>
    </lineage>
</organism>
<evidence type="ECO:0000259" key="10">
    <source>
        <dbReference type="Pfam" id="PF17763"/>
    </source>
</evidence>
<dbReference type="CDD" id="cd08962">
    <property type="entry name" value="GatD"/>
    <property type="match status" value="1"/>
</dbReference>
<dbReference type="InterPro" id="IPR036152">
    <property type="entry name" value="Asp/glu_Ase-like_sf"/>
</dbReference>
<proteinExistence type="inferred from homology"/>
<evidence type="ECO:0000256" key="8">
    <source>
        <dbReference type="RuleBase" id="RU004457"/>
    </source>
</evidence>
<evidence type="ECO:0000256" key="6">
    <source>
        <dbReference type="PROSITE-ProRule" id="PRU10099"/>
    </source>
</evidence>
<dbReference type="GO" id="GO:0006520">
    <property type="term" value="P:amino acid metabolic process"/>
    <property type="evidence" value="ECO:0007669"/>
    <property type="project" value="InterPro"/>
</dbReference>
<dbReference type="SUPFAM" id="SSF141300">
    <property type="entry name" value="GatD N-terminal domain-like"/>
    <property type="match status" value="1"/>
</dbReference>
<dbReference type="NCBIfam" id="TIGR00519">
    <property type="entry name" value="asnASE_I"/>
    <property type="match status" value="1"/>
</dbReference>
<feature type="active site" evidence="5 6">
    <location>
        <position position="100"/>
    </location>
</feature>
<dbReference type="Gene3D" id="3.40.50.40">
    <property type="match status" value="1"/>
</dbReference>
<evidence type="ECO:0000256" key="2">
    <source>
        <dbReference type="ARBA" id="ARBA00022741"/>
    </source>
</evidence>
<dbReference type="PROSITE" id="PS00144">
    <property type="entry name" value="ASN_GLN_ASE_1"/>
    <property type="match status" value="1"/>
</dbReference>
<dbReference type="PROSITE" id="PS00917">
    <property type="entry name" value="ASN_GLN_ASE_2"/>
    <property type="match status" value="1"/>
</dbReference>
<dbReference type="InterPro" id="IPR040918">
    <property type="entry name" value="GatD_N"/>
</dbReference>
<dbReference type="GO" id="GO:0050567">
    <property type="term" value="F:glutaminyl-tRNA synthase (glutamine-hydrolyzing) activity"/>
    <property type="evidence" value="ECO:0007669"/>
    <property type="project" value="UniProtKB-UniRule"/>
</dbReference>
<keyword evidence="3 5" id="KW-0067">ATP-binding</keyword>
<dbReference type="InterPro" id="IPR006033">
    <property type="entry name" value="AsnA_fam"/>
</dbReference>
<dbReference type="HAMAP" id="MF_00586">
    <property type="entry name" value="GatD"/>
    <property type="match status" value="1"/>
</dbReference>
<feature type="domain" description="L-asparaginase N-terminal" evidence="9">
    <location>
        <begin position="91"/>
        <end position="283"/>
    </location>
</feature>
<dbReference type="NCBIfam" id="TIGR02153">
    <property type="entry name" value="gatD_arch"/>
    <property type="match status" value="1"/>
</dbReference>
<dbReference type="AlphaFoldDB" id="A0A8J7YR31"/>
<keyword evidence="2 5" id="KW-0547">Nucleotide-binding</keyword>
<dbReference type="SFLD" id="SFLDS00057">
    <property type="entry name" value="Glutaminase/Asparaginase"/>
    <property type="match status" value="1"/>
</dbReference>
<feature type="active site" evidence="5 7">
    <location>
        <position position="176"/>
    </location>
</feature>
<feature type="active site" evidence="5">
    <location>
        <position position="255"/>
    </location>
</feature>
<dbReference type="SMART" id="SM00870">
    <property type="entry name" value="Asparaginase"/>
    <property type="match status" value="1"/>
</dbReference>
<dbReference type="GO" id="GO:0006450">
    <property type="term" value="P:regulation of translational fidelity"/>
    <property type="evidence" value="ECO:0007669"/>
    <property type="project" value="InterPro"/>
</dbReference>
<dbReference type="InterPro" id="IPR037222">
    <property type="entry name" value="GatD_N_sf"/>
</dbReference>
<dbReference type="InterPro" id="IPR006034">
    <property type="entry name" value="Asparaginase/glutaminase-like"/>
</dbReference>
<evidence type="ECO:0000256" key="3">
    <source>
        <dbReference type="ARBA" id="ARBA00022840"/>
    </source>
</evidence>
<dbReference type="GO" id="GO:0004067">
    <property type="term" value="F:asparaginase activity"/>
    <property type="evidence" value="ECO:0007669"/>
    <property type="project" value="UniProtKB-UniRule"/>
</dbReference>
<dbReference type="EMBL" id="JAHEAC010000129">
    <property type="protein sequence ID" value="MBX8644940.1"/>
    <property type="molecule type" value="Genomic_DNA"/>
</dbReference>
<dbReference type="InterPro" id="IPR020827">
    <property type="entry name" value="Asparaginase/glutaminase_AS1"/>
</dbReference>
<comment type="caution">
    <text evidence="12">The sequence shown here is derived from an EMBL/GenBank/DDBJ whole genome shotgun (WGS) entry which is preliminary data.</text>
</comment>
<dbReference type="GO" id="GO:0006412">
    <property type="term" value="P:translation"/>
    <property type="evidence" value="ECO:0007669"/>
    <property type="project" value="UniProtKB-UniRule"/>
</dbReference>
<name>A0A8J7YR31_9ARCH</name>
<dbReference type="SUPFAM" id="SSF53774">
    <property type="entry name" value="Glutaminase/Asparaginase"/>
    <property type="match status" value="1"/>
</dbReference>
<evidence type="ECO:0000313" key="12">
    <source>
        <dbReference type="EMBL" id="MBX8644940.1"/>
    </source>
</evidence>
<feature type="domain" description="Asparaginase/glutaminase C-terminal" evidence="10">
    <location>
        <begin position="306"/>
        <end position="421"/>
    </location>
</feature>
<dbReference type="PIRSF" id="PIRSF500175">
    <property type="entry name" value="Glu_ADT_D"/>
    <property type="match status" value="1"/>
</dbReference>
<dbReference type="InterPro" id="IPR027473">
    <property type="entry name" value="L-asparaginase_C"/>
</dbReference>
<dbReference type="Proteomes" id="UP000750197">
    <property type="component" value="Unassembled WGS sequence"/>
</dbReference>
<evidence type="ECO:0000256" key="7">
    <source>
        <dbReference type="PROSITE-ProRule" id="PRU10100"/>
    </source>
</evidence>
<feature type="domain" description="GatD N-terminal" evidence="11">
    <location>
        <begin position="15"/>
        <end position="68"/>
    </location>
</feature>
<dbReference type="Pfam" id="PF00710">
    <property type="entry name" value="Asparaginase"/>
    <property type="match status" value="1"/>
</dbReference>
<reference evidence="12" key="1">
    <citation type="submission" date="2021-05" db="EMBL/GenBank/DDBJ databases">
        <title>Genomic insights into ecological role and evolution of a novel Thermoplasmata order Candidatus Sysuiplasmatales.</title>
        <authorList>
            <person name="Yuan Y."/>
        </authorList>
    </citation>
    <scope>NUCLEOTIDE SEQUENCE</scope>
    <source>
        <strain evidence="12">TUT19-bin139</strain>
    </source>
</reference>
<sequence length="444" mass="48518">MYSIKISEEFKKHSISIGDRISISDAKGTNEGMLMPRPDVGESDMIIIKRDDGYNIGIKYSKSTKIKKVSGKPAAAPDKKPSAKQQKGLPKVTLLYTGGTIGSRLDYVSGGVKALTKAEELLAEVPELSGIVELDVKQIMSVFSEDMTHAEWKKIAEEVAEAVNSGSKGVIITHGTDTMHYTASALSFMLHNLNVPVVLTGAQRSSDRGSSDAFMNLICAAYAAGHSDIAEVVICMHADSSDNECVLIRGTKARKMHTSRRDAFKAVNNSAIAYVSRKGEIKYMSAYKKHEDVKEKTVAKSSFEPKVELLYLHPNSSPDVLDFLISKGYKGVILAGTGLGHMSINTKHSEYNWKDSLKKAIDSGMVIGMTSQCLYGRVNPRVYSTARELADLGIIYCEDMLPETAYVKLGFLLANNREEAEKLLAKNIAGEITARTEADWTSDI</sequence>
<dbReference type="InterPro" id="IPR027474">
    <property type="entry name" value="L-asparaginase_N"/>
</dbReference>
<evidence type="ECO:0000256" key="5">
    <source>
        <dbReference type="HAMAP-Rule" id="MF_00586"/>
    </source>
</evidence>
<evidence type="ECO:0000313" key="13">
    <source>
        <dbReference type="Proteomes" id="UP000750197"/>
    </source>
</evidence>
<dbReference type="PIRSF" id="PIRSF001220">
    <property type="entry name" value="L-ASNase_gatD"/>
    <property type="match status" value="1"/>
</dbReference>
<dbReference type="InterPro" id="IPR037152">
    <property type="entry name" value="L-asparaginase_N_sf"/>
</dbReference>
<evidence type="ECO:0000256" key="1">
    <source>
        <dbReference type="ARBA" id="ARBA00022598"/>
    </source>
</evidence>
<evidence type="ECO:0000259" key="11">
    <source>
        <dbReference type="Pfam" id="PF18195"/>
    </source>
</evidence>
<protein>
    <recommendedName>
        <fullName evidence="5 8">Glutamyl-tRNA(Gln) amidotransferase subunit D</fullName>
        <shortName evidence="5">Glu-ADT subunit D</shortName>
        <ecNumber evidence="5 8">6.3.5.-</ecNumber>
    </recommendedName>
</protein>
<dbReference type="GO" id="GO:0005524">
    <property type="term" value="F:ATP binding"/>
    <property type="evidence" value="ECO:0007669"/>
    <property type="project" value="UniProtKB-KW"/>
</dbReference>
<evidence type="ECO:0000259" key="9">
    <source>
        <dbReference type="Pfam" id="PF00710"/>
    </source>
</evidence>
<dbReference type="InterPro" id="IPR011878">
    <property type="entry name" value="GatD"/>
</dbReference>
<dbReference type="PROSITE" id="PS51732">
    <property type="entry name" value="ASN_GLN_ASE_3"/>
    <property type="match status" value="1"/>
</dbReference>
<dbReference type="EC" id="6.3.5.-" evidence="5 8"/>
<comment type="similarity">
    <text evidence="5 8">Belongs to the asparaginase 1 family. GatD subfamily.</text>
</comment>
<comment type="catalytic activity">
    <reaction evidence="5 8">
        <text>L-glutamyl-tRNA(Gln) + L-glutamine + ATP + H2O = L-glutaminyl-tRNA(Gln) + L-glutamate + ADP + phosphate + H(+)</text>
        <dbReference type="Rhea" id="RHEA:17521"/>
        <dbReference type="Rhea" id="RHEA-COMP:9681"/>
        <dbReference type="Rhea" id="RHEA-COMP:9684"/>
        <dbReference type="ChEBI" id="CHEBI:15377"/>
        <dbReference type="ChEBI" id="CHEBI:15378"/>
        <dbReference type="ChEBI" id="CHEBI:29985"/>
        <dbReference type="ChEBI" id="CHEBI:30616"/>
        <dbReference type="ChEBI" id="CHEBI:43474"/>
        <dbReference type="ChEBI" id="CHEBI:58359"/>
        <dbReference type="ChEBI" id="CHEBI:78520"/>
        <dbReference type="ChEBI" id="CHEBI:78521"/>
        <dbReference type="ChEBI" id="CHEBI:456216"/>
    </reaction>
</comment>
<dbReference type="PANTHER" id="PTHR11707:SF28">
    <property type="entry name" value="60 KDA LYSOPHOSPHOLIPASE"/>
    <property type="match status" value="1"/>
</dbReference>
<comment type="function">
    <text evidence="5 8">Allows the formation of correctly charged Gln-tRNA(Gln) through the transamidation of misacylated Glu-tRNA(Gln) in organisms which lack glutaminyl-tRNA synthetase. The reaction takes place in the presence of glutamine and ATP through an activated gamma-phospho-Glu-tRNA(Gln). The GatDE system is specific for glutamate and does not act on aspartate.</text>
</comment>
<accession>A0A8J7YR31</accession>
<feature type="active site" evidence="5">
    <location>
        <position position="177"/>
    </location>
</feature>
<keyword evidence="4 5" id="KW-0648">Protein biosynthesis</keyword>
<evidence type="ECO:0000256" key="4">
    <source>
        <dbReference type="ARBA" id="ARBA00022917"/>
    </source>
</evidence>
<dbReference type="InterPro" id="IPR040919">
    <property type="entry name" value="Asparaginase_C"/>
</dbReference>
<dbReference type="InterPro" id="IPR027475">
    <property type="entry name" value="Asparaginase/glutaminase_AS2"/>
</dbReference>
<keyword evidence="1 5" id="KW-0436">Ligase</keyword>
<dbReference type="Pfam" id="PF17763">
    <property type="entry name" value="Asparaginase_C"/>
    <property type="match status" value="1"/>
</dbReference>
<dbReference type="FunFam" id="3.40.50.1170:FF:000001">
    <property type="entry name" value="L-asparaginase 2"/>
    <property type="match status" value="1"/>
</dbReference>
<dbReference type="Pfam" id="PF18195">
    <property type="entry name" value="GatD_N"/>
    <property type="match status" value="1"/>
</dbReference>
<dbReference type="NCBIfam" id="NF003217">
    <property type="entry name" value="PRK04183.1"/>
    <property type="match status" value="1"/>
</dbReference>
<dbReference type="PRINTS" id="PR00139">
    <property type="entry name" value="ASNGLNASE"/>
</dbReference>
<comment type="subunit">
    <text evidence="5 8">Heterodimer of GatD and GatE.</text>
</comment>